<evidence type="ECO:0000256" key="8">
    <source>
        <dbReference type="ARBA" id="ARBA00023295"/>
    </source>
</evidence>
<comment type="similarity">
    <text evidence="9">Belongs to the glycosyl hydrolase 2 family. Beta-mannosidase B subfamily.</text>
</comment>
<dbReference type="SUPFAM" id="SSF49303">
    <property type="entry name" value="beta-Galactosidase/glucuronidase domain"/>
    <property type="match status" value="2"/>
</dbReference>
<dbReference type="Proteomes" id="UP000324585">
    <property type="component" value="Unassembled WGS sequence"/>
</dbReference>
<dbReference type="InterPro" id="IPR017853">
    <property type="entry name" value="GH"/>
</dbReference>
<dbReference type="InterPro" id="IPR036156">
    <property type="entry name" value="Beta-gal/glucu_dom_sf"/>
</dbReference>
<accession>A0A5J4Z8J3</accession>
<protein>
    <recommendedName>
        <fullName evidence="10">Beta-mannosidase B</fullName>
        <ecNumber evidence="5">3.2.1.25</ecNumber>
    </recommendedName>
    <alternativeName>
        <fullName evidence="11">Mannanase B</fullName>
    </alternativeName>
</protein>
<evidence type="ECO:0000256" key="1">
    <source>
        <dbReference type="ARBA" id="ARBA00000829"/>
    </source>
</evidence>
<evidence type="ECO:0000313" key="16">
    <source>
        <dbReference type="EMBL" id="KAA8499153.1"/>
    </source>
</evidence>
<dbReference type="OMA" id="QLIQCEA"/>
<comment type="subcellular location">
    <subcellularLocation>
        <location evidence="2">Secreted</location>
    </subcellularLocation>
</comment>
<feature type="domain" description="Glycoside hydrolase family 2 immunoglobulin-like beta-sandwich" evidence="13">
    <location>
        <begin position="454"/>
        <end position="624"/>
    </location>
</feature>
<dbReference type="InterPro" id="IPR041625">
    <property type="entry name" value="Beta-mannosidase_Ig"/>
</dbReference>
<proteinExistence type="inferred from homology"/>
<comment type="caution">
    <text evidence="16">The sequence shown here is derived from an EMBL/GenBank/DDBJ whole genome shotgun (WGS) entry which is preliminary data.</text>
</comment>
<evidence type="ECO:0000259" key="13">
    <source>
        <dbReference type="Pfam" id="PF00703"/>
    </source>
</evidence>
<dbReference type="OrthoDB" id="1242at2759"/>
<evidence type="ECO:0000256" key="4">
    <source>
        <dbReference type="ARBA" id="ARBA00011738"/>
    </source>
</evidence>
<feature type="region of interest" description="Disordered" evidence="12">
    <location>
        <begin position="176"/>
        <end position="197"/>
    </location>
</feature>
<evidence type="ECO:0000256" key="5">
    <source>
        <dbReference type="ARBA" id="ARBA00012754"/>
    </source>
</evidence>
<dbReference type="InterPro" id="IPR013783">
    <property type="entry name" value="Ig-like_fold"/>
</dbReference>
<dbReference type="AlphaFoldDB" id="A0A5J4Z8J3"/>
<evidence type="ECO:0000259" key="14">
    <source>
        <dbReference type="Pfam" id="PF17753"/>
    </source>
</evidence>
<name>A0A5J4Z8J3_PORPP</name>
<keyword evidence="17" id="KW-1185">Reference proteome</keyword>
<organism evidence="16 17">
    <name type="scientific">Porphyridium purpureum</name>
    <name type="common">Red alga</name>
    <name type="synonym">Porphyridium cruentum</name>
    <dbReference type="NCBI Taxonomy" id="35688"/>
    <lineage>
        <taxon>Eukaryota</taxon>
        <taxon>Rhodophyta</taxon>
        <taxon>Bangiophyceae</taxon>
        <taxon>Porphyridiales</taxon>
        <taxon>Porphyridiaceae</taxon>
        <taxon>Porphyridium</taxon>
    </lineage>
</organism>
<keyword evidence="7" id="KW-0378">Hydrolase</keyword>
<dbReference type="GO" id="GO:0004567">
    <property type="term" value="F:beta-mannosidase activity"/>
    <property type="evidence" value="ECO:0007669"/>
    <property type="project" value="UniProtKB-EC"/>
</dbReference>
<gene>
    <name evidence="16" type="ORF">FVE85_6738</name>
</gene>
<evidence type="ECO:0000313" key="17">
    <source>
        <dbReference type="Proteomes" id="UP000324585"/>
    </source>
</evidence>
<dbReference type="Gene3D" id="2.60.120.260">
    <property type="entry name" value="Galactose-binding domain-like"/>
    <property type="match status" value="2"/>
</dbReference>
<sequence>MPSTVPCVTHRIAIAPHARVSSTSSHQHLELDAPTCNLNSNSLNGSVYRVISLSAYRVISLLGYQLIGLSAYRVISLSGYQLIGLSAYRVISLLGYQLIGLSVSRFILVTPCNGDLVAEGTRKSFADLVARSVMSNLFRQASSSIGAAGMKPSSRAVRRELVQGWTLSGGSARADGAGSLDLDASPSEEADLSLNGEPVAVPGSVQVELIRKGLVPHPFYGANCLDPVWDRIDACAWTYECSLVLENHAHASHSSATDATARASDNYARSNAEASMRSAGSADDEDVIVPVRDAPDRAVPELAEKKNAVVDDSPVLPQLKASSLRRSMSSASASGLLSGDGSTGGSLSTSRTPSVAYYVLRFVSIDGVADVYIDDELRGSSENAFLPLEIVIPGDEVSSAGQLSVRKVTLHFRAMRLCGETLRKPRFSFGCEWAPRILTVGFLGSVLVDQIHLVQISDWRVTQKHEKDGKVVLHVEVGLECTRDVALRAMVAARGSSRVGEQIWQAAARSLSASAATNLDESFSVRATLFDGEELLNDLTSEGCVGNIILGLQATAASSRSSASLLLQRLVFRGSITIDAPKLWWPNGYGAQNLYTMEIAVLSSNGSDANATFLDEQSFKVGLRTITLDTSALLPAATAGVHDNPHLIVNGRAIIAKGAHVVPLNSFLTNVSARDYYSVLSSAQAVGMNVLRVSGAGTYERIEFYDIADKLGIMILQEFCSTRTGQEIREGDAVLSSIAREAQHQVESLRHHACLALWCSASEERDTATSPNGKNIPIGLLSAIVQQHDAHTPFCPSLRAFDRSMACPNLRTSQSLCSEDTVSAFAARGERSLFGPVMDAHQRQENGDTRMLEMTFRLFRFPKDFPSLAYLTQLCQAIGVDAEVQRLRREGHGVLYQQLNDCWPGTSSSSLEFFGRWKALHFFSMRFFAPISVCLQPLESDRLGMQKVESNHSESTFGGVFDVCIVNDHDHTGTKAADGGQTQEGVLTWRLWNISSSEVVQEGSESVMLAGTAASTQVKVLDFRENARILSHENLVLDVRMQDEKSAPQNQHITQRTAWFCPPRLAHLSAAKAATSVDVAVKDRVLHVTLRSDVFLAYVFVNVVAEPTQYCRPSNNFFDLFPNEPYTITVRVPLGLSLEQAKQRLMVSSLVDSYMH</sequence>
<dbReference type="Pfam" id="PF17753">
    <property type="entry name" value="Ig_mannosidase"/>
    <property type="match status" value="1"/>
</dbReference>
<comment type="pathway">
    <text evidence="3">Glycan metabolism; N-glycan degradation.</text>
</comment>
<evidence type="ECO:0000256" key="9">
    <source>
        <dbReference type="ARBA" id="ARBA00038429"/>
    </source>
</evidence>
<dbReference type="Gene3D" id="2.60.40.10">
    <property type="entry name" value="Immunoglobulins"/>
    <property type="match status" value="2"/>
</dbReference>
<evidence type="ECO:0000256" key="7">
    <source>
        <dbReference type="ARBA" id="ARBA00022801"/>
    </source>
</evidence>
<feature type="domain" description="Mannosidase Ig/CBM-like" evidence="15">
    <location>
        <begin position="981"/>
        <end position="1064"/>
    </location>
</feature>
<dbReference type="GO" id="GO:0006516">
    <property type="term" value="P:glycoprotein catabolic process"/>
    <property type="evidence" value="ECO:0007669"/>
    <property type="project" value="TreeGrafter"/>
</dbReference>
<dbReference type="SUPFAM" id="SSF49785">
    <property type="entry name" value="Galactose-binding domain-like"/>
    <property type="match status" value="1"/>
</dbReference>
<evidence type="ECO:0000259" key="15">
    <source>
        <dbReference type="Pfam" id="PF17786"/>
    </source>
</evidence>
<dbReference type="InterPro" id="IPR041447">
    <property type="entry name" value="Mannosidase_ig"/>
</dbReference>
<dbReference type="GO" id="GO:0005975">
    <property type="term" value="P:carbohydrate metabolic process"/>
    <property type="evidence" value="ECO:0007669"/>
    <property type="project" value="InterPro"/>
</dbReference>
<dbReference type="EC" id="3.2.1.25" evidence="5"/>
<evidence type="ECO:0000256" key="6">
    <source>
        <dbReference type="ARBA" id="ARBA00022525"/>
    </source>
</evidence>
<comment type="subunit">
    <text evidence="4">Homodimer.</text>
</comment>
<dbReference type="SUPFAM" id="SSF51445">
    <property type="entry name" value="(Trans)glycosidases"/>
    <property type="match status" value="1"/>
</dbReference>
<evidence type="ECO:0000256" key="3">
    <source>
        <dbReference type="ARBA" id="ARBA00004740"/>
    </source>
</evidence>
<dbReference type="InterPro" id="IPR006102">
    <property type="entry name" value="Ig-like_GH2"/>
</dbReference>
<dbReference type="PANTHER" id="PTHR43730:SF1">
    <property type="entry name" value="BETA-MANNOSIDASE"/>
    <property type="match status" value="1"/>
</dbReference>
<keyword evidence="8" id="KW-0326">Glycosidase</keyword>
<evidence type="ECO:0000256" key="2">
    <source>
        <dbReference type="ARBA" id="ARBA00004613"/>
    </source>
</evidence>
<dbReference type="GO" id="GO:0005576">
    <property type="term" value="C:extracellular region"/>
    <property type="evidence" value="ECO:0007669"/>
    <property type="project" value="UniProtKB-SubCell"/>
</dbReference>
<dbReference type="Gene3D" id="3.20.20.80">
    <property type="entry name" value="Glycosidases"/>
    <property type="match status" value="1"/>
</dbReference>
<dbReference type="PANTHER" id="PTHR43730">
    <property type="entry name" value="BETA-MANNOSIDASE"/>
    <property type="match status" value="1"/>
</dbReference>
<dbReference type="InterPro" id="IPR050887">
    <property type="entry name" value="Beta-mannosidase_GH2"/>
</dbReference>
<dbReference type="Pfam" id="PF17786">
    <property type="entry name" value="Mannosidase_ig"/>
    <property type="match status" value="1"/>
</dbReference>
<evidence type="ECO:0000256" key="10">
    <source>
        <dbReference type="ARBA" id="ARBA00041069"/>
    </source>
</evidence>
<reference evidence="17" key="1">
    <citation type="journal article" date="2019" name="Nat. Commun.">
        <title>Expansion of phycobilisome linker gene families in mesophilic red algae.</title>
        <authorList>
            <person name="Lee J."/>
            <person name="Kim D."/>
            <person name="Bhattacharya D."/>
            <person name="Yoon H.S."/>
        </authorList>
    </citation>
    <scope>NUCLEOTIDE SEQUENCE [LARGE SCALE GENOMIC DNA]</scope>
    <source>
        <strain evidence="17">CCMP 1328</strain>
    </source>
</reference>
<dbReference type="Pfam" id="PF00703">
    <property type="entry name" value="Glyco_hydro_2"/>
    <property type="match status" value="1"/>
</dbReference>
<feature type="domain" description="Beta-mannosidase Ig-fold" evidence="14">
    <location>
        <begin position="1078"/>
        <end position="1152"/>
    </location>
</feature>
<dbReference type="EMBL" id="VRMN01000001">
    <property type="protein sequence ID" value="KAA8499153.1"/>
    <property type="molecule type" value="Genomic_DNA"/>
</dbReference>
<keyword evidence="6" id="KW-0964">Secreted</keyword>
<comment type="catalytic activity">
    <reaction evidence="1">
        <text>Hydrolysis of terminal, non-reducing beta-D-mannose residues in beta-D-mannosides.</text>
        <dbReference type="EC" id="3.2.1.25"/>
    </reaction>
</comment>
<evidence type="ECO:0000256" key="12">
    <source>
        <dbReference type="SAM" id="MobiDB-lite"/>
    </source>
</evidence>
<dbReference type="InterPro" id="IPR008979">
    <property type="entry name" value="Galactose-bd-like_sf"/>
</dbReference>
<evidence type="ECO:0000256" key="11">
    <source>
        <dbReference type="ARBA" id="ARBA00041614"/>
    </source>
</evidence>